<evidence type="ECO:0000313" key="3">
    <source>
        <dbReference type="EMBL" id="MBE9222792.1"/>
    </source>
</evidence>
<dbReference type="Proteomes" id="UP000654604">
    <property type="component" value="Unassembled WGS sequence"/>
</dbReference>
<dbReference type="RefSeq" id="WP_193800942.1">
    <property type="nucleotide sequence ID" value="NZ_JADEWC010000017.1"/>
</dbReference>
<dbReference type="InterPro" id="IPR021883">
    <property type="entry name" value="LPA1-like"/>
</dbReference>
<reference evidence="3 4" key="1">
    <citation type="submission" date="2020-10" db="EMBL/GenBank/DDBJ databases">
        <authorList>
            <person name="Castelo-Branco R."/>
            <person name="Eusebio N."/>
            <person name="Adriana R."/>
            <person name="Vieira A."/>
            <person name="Brugerolle De Fraissinette N."/>
            <person name="Rezende De Castro R."/>
            <person name="Schneider M.P."/>
            <person name="Vasconcelos V."/>
            <person name="Leao P.N."/>
        </authorList>
    </citation>
    <scope>NUCLEOTIDE SEQUENCE [LARGE SCALE GENOMIC DNA]</scope>
    <source>
        <strain evidence="3 4">LEGE 03274</strain>
    </source>
</reference>
<keyword evidence="2" id="KW-0812">Transmembrane</keyword>
<dbReference type="Pfam" id="PF11998">
    <property type="entry name" value="DUF3493"/>
    <property type="match status" value="1"/>
</dbReference>
<evidence type="ECO:0000313" key="4">
    <source>
        <dbReference type="Proteomes" id="UP000654604"/>
    </source>
</evidence>
<feature type="compositionally biased region" description="Low complexity" evidence="1">
    <location>
        <begin position="1"/>
        <end position="20"/>
    </location>
</feature>
<keyword evidence="2" id="KW-1133">Transmembrane helix</keyword>
<evidence type="ECO:0000256" key="2">
    <source>
        <dbReference type="SAM" id="Phobius"/>
    </source>
</evidence>
<organism evidence="3 4">
    <name type="scientific">Cyanobacterium stanieri LEGE 03274</name>
    <dbReference type="NCBI Taxonomy" id="1828756"/>
    <lineage>
        <taxon>Bacteria</taxon>
        <taxon>Bacillati</taxon>
        <taxon>Cyanobacteriota</taxon>
        <taxon>Cyanophyceae</taxon>
        <taxon>Oscillatoriophycideae</taxon>
        <taxon>Chroococcales</taxon>
        <taxon>Geminocystaceae</taxon>
        <taxon>Cyanobacterium</taxon>
    </lineage>
</organism>
<accession>A0ABR9V4I6</accession>
<feature type="region of interest" description="Disordered" evidence="1">
    <location>
        <begin position="1"/>
        <end position="22"/>
    </location>
</feature>
<keyword evidence="4" id="KW-1185">Reference proteome</keyword>
<dbReference type="PANTHER" id="PTHR35498">
    <property type="entry name" value="PROTEIN LOW PSII ACCUMULATION 1, CHLOROPLASTIC"/>
    <property type="match status" value="1"/>
</dbReference>
<comment type="caution">
    <text evidence="3">The sequence shown here is derived from an EMBL/GenBank/DDBJ whole genome shotgun (WGS) entry which is preliminary data.</text>
</comment>
<protein>
    <submittedName>
        <fullName evidence="3">DUF3493 domain-containing protein</fullName>
    </submittedName>
</protein>
<dbReference type="EMBL" id="JADEWC010000017">
    <property type="protein sequence ID" value="MBE9222792.1"/>
    <property type="molecule type" value="Genomic_DNA"/>
</dbReference>
<sequence length="99" mass="11106">MNDQDNQGNLNKNNNSPSLKQSDPEKYAYLMSEAQAPYRGLRRFIYVGFGASGAIGAFIFFTQILAGKGVEDNLLNLLVQLGVIGLMVFLFKWDRKKDN</sequence>
<feature type="transmembrane region" description="Helical" evidence="2">
    <location>
        <begin position="44"/>
        <end position="67"/>
    </location>
</feature>
<evidence type="ECO:0000256" key="1">
    <source>
        <dbReference type="SAM" id="MobiDB-lite"/>
    </source>
</evidence>
<name>A0ABR9V4I6_9CHRO</name>
<feature type="transmembrane region" description="Helical" evidence="2">
    <location>
        <begin position="73"/>
        <end position="91"/>
    </location>
</feature>
<gene>
    <name evidence="3" type="ORF">IQ215_08795</name>
</gene>
<keyword evidence="2" id="KW-0472">Membrane</keyword>
<proteinExistence type="predicted"/>
<dbReference type="PANTHER" id="PTHR35498:SF1">
    <property type="entry name" value="LOW PSII ACCUMULATION-LIKE PROTEIN"/>
    <property type="match status" value="1"/>
</dbReference>